<feature type="transmembrane region" description="Helical" evidence="1">
    <location>
        <begin position="14"/>
        <end position="32"/>
    </location>
</feature>
<evidence type="ECO:0000313" key="4">
    <source>
        <dbReference type="Proteomes" id="UP001149607"/>
    </source>
</evidence>
<accession>A0A9X4ID30</accession>
<reference evidence="2" key="1">
    <citation type="submission" date="2022-10" db="EMBL/GenBank/DDBJ databases">
        <authorList>
            <person name="Boutroux M."/>
        </authorList>
    </citation>
    <scope>NUCLEOTIDE SEQUENCE</scope>
    <source>
        <strain evidence="2">51.81</strain>
    </source>
</reference>
<evidence type="ECO:0000313" key="2">
    <source>
        <dbReference type="EMBL" id="MDD9327281.1"/>
    </source>
</evidence>
<evidence type="ECO:0000256" key="1">
    <source>
        <dbReference type="SAM" id="Phobius"/>
    </source>
</evidence>
<evidence type="ECO:0000313" key="3">
    <source>
        <dbReference type="EMBL" id="WWY03672.1"/>
    </source>
</evidence>
<dbReference type="EMBL" id="CP146598">
    <property type="protein sequence ID" value="WWY03672.1"/>
    <property type="molecule type" value="Genomic_DNA"/>
</dbReference>
<keyword evidence="1" id="KW-1133">Transmembrane helix</keyword>
<reference evidence="3" key="2">
    <citation type="submission" date="2024-02" db="EMBL/GenBank/DDBJ databases">
        <title>Neisseria leonii sp. nov.</title>
        <authorList>
            <person name="Boutroux M."/>
            <person name="Favre-Rochex S."/>
            <person name="Gorgette O."/>
            <person name="Touak G."/>
            <person name="Muhle E."/>
            <person name="Chesneau O."/>
            <person name="Clermont D."/>
            <person name="Rahi P."/>
        </authorList>
    </citation>
    <scope>NUCLEOTIDE SEQUENCE</scope>
    <source>
        <strain evidence="3">51.81</strain>
    </source>
</reference>
<dbReference type="RefSeq" id="WP_274584532.1">
    <property type="nucleotide sequence ID" value="NZ_CP145811.1"/>
</dbReference>
<keyword evidence="4" id="KW-1185">Reference proteome</keyword>
<proteinExistence type="predicted"/>
<dbReference type="Proteomes" id="UP001149607">
    <property type="component" value="Chromosome"/>
</dbReference>
<feature type="transmembrane region" description="Helical" evidence="1">
    <location>
        <begin position="164"/>
        <end position="183"/>
    </location>
</feature>
<feature type="transmembrane region" description="Helical" evidence="1">
    <location>
        <begin position="128"/>
        <end position="152"/>
    </location>
</feature>
<keyword evidence="1" id="KW-0812">Transmembrane</keyword>
<protein>
    <submittedName>
        <fullName evidence="2">Uncharacterized protein</fullName>
    </submittedName>
</protein>
<dbReference type="EMBL" id="JAPQFL010000001">
    <property type="protein sequence ID" value="MDD9327281.1"/>
    <property type="molecule type" value="Genomic_DNA"/>
</dbReference>
<organism evidence="2">
    <name type="scientific">Neisseria leonii</name>
    <dbReference type="NCBI Taxonomy" id="2995413"/>
    <lineage>
        <taxon>Bacteria</taxon>
        <taxon>Pseudomonadati</taxon>
        <taxon>Pseudomonadota</taxon>
        <taxon>Betaproteobacteria</taxon>
        <taxon>Neisseriales</taxon>
        <taxon>Neisseriaceae</taxon>
        <taxon>Neisseria</taxon>
    </lineage>
</organism>
<sequence length="218" mass="25484">MFNMLLSSLKEDSFAYFIAAIVLVILFKAKAIRDFWVEWRSHHRQCLERAIQYSSEHKDIEIFLKNKLLENELSKITKINAELILIKKIIAFHRWTAGKYTFGYISRATKYMYIDHNKLVMKINILDWLFDSLINWLFFIALSILGICFIALPSVEQYNTAAQLIAIILMGTFCILLGVFFLTQTIPYRNAKKLESELNTFNAEFHDNNMMTLVTPPP</sequence>
<dbReference type="AlphaFoldDB" id="A0A9X4ID30"/>
<gene>
    <name evidence="2" type="ORF">ORY91_000664</name>
    <name evidence="3" type="ORF">V9W64_02705</name>
</gene>
<keyword evidence="1" id="KW-0472">Membrane</keyword>
<name>A0A9X4ID30_9NEIS</name>